<dbReference type="GO" id="GO:0004397">
    <property type="term" value="F:histidine ammonia-lyase activity"/>
    <property type="evidence" value="ECO:0007669"/>
    <property type="project" value="UniProtKB-UniRule"/>
</dbReference>
<reference evidence="10 11" key="1">
    <citation type="journal article" date="2015" name="Nat. Commun.">
        <title>Genomic and transcriptomic evidence for scavenging of diverse organic compounds by widespread deep-sea archaea.</title>
        <authorList>
            <person name="Li M."/>
            <person name="Baker B.J."/>
            <person name="Anantharaman K."/>
            <person name="Jain S."/>
            <person name="Breier J.A."/>
            <person name="Dick G.J."/>
        </authorList>
    </citation>
    <scope>NUCLEOTIDE SEQUENCE [LARGE SCALE GENOMIC DNA]</scope>
    <source>
        <strain evidence="10">Cayman_51_deep</strain>
    </source>
</reference>
<dbReference type="PANTHER" id="PTHR10362">
    <property type="entry name" value="HISTIDINE AMMONIA-LYASE"/>
    <property type="match status" value="1"/>
</dbReference>
<evidence type="ECO:0000256" key="1">
    <source>
        <dbReference type="ARBA" id="ARBA00005113"/>
    </source>
</evidence>
<protein>
    <recommendedName>
        <fullName evidence="2 6">Histidine ammonia-lyase</fullName>
        <ecNumber evidence="2 6">4.3.1.3</ecNumber>
    </recommendedName>
</protein>
<dbReference type="GO" id="GO:0019557">
    <property type="term" value="P:L-histidine catabolic process to glutamate and formate"/>
    <property type="evidence" value="ECO:0007669"/>
    <property type="project" value="UniProtKB-UniPathway"/>
</dbReference>
<keyword evidence="3 8" id="KW-0369">Histidine metabolism</keyword>
<dbReference type="InterPro" id="IPR008948">
    <property type="entry name" value="L-Aspartase-like"/>
</dbReference>
<keyword evidence="4 7" id="KW-0456">Lyase</keyword>
<name>A0A2V3HS28_9ARCH</name>
<dbReference type="InterPro" id="IPR001106">
    <property type="entry name" value="Aromatic_Lyase"/>
</dbReference>
<dbReference type="AlphaFoldDB" id="A0A2V3HS28"/>
<evidence type="ECO:0000256" key="7">
    <source>
        <dbReference type="RuleBase" id="RU003954"/>
    </source>
</evidence>
<dbReference type="GO" id="GO:0005737">
    <property type="term" value="C:cytoplasm"/>
    <property type="evidence" value="ECO:0007669"/>
    <property type="project" value="UniProtKB-SubCell"/>
</dbReference>
<dbReference type="NCBIfam" id="NF006871">
    <property type="entry name" value="PRK09367.1"/>
    <property type="match status" value="1"/>
</dbReference>
<proteinExistence type="inferred from homology"/>
<dbReference type="EC" id="4.3.1.3" evidence="2 6"/>
<organism evidence="10 11">
    <name type="scientific">Candidatus Thalassarchaeum betae</name>
    <dbReference type="NCBI Taxonomy" id="2599289"/>
    <lineage>
        <taxon>Archaea</taxon>
        <taxon>Methanobacteriati</taxon>
        <taxon>Thermoplasmatota</taxon>
        <taxon>Candidatus Poseidoniia</taxon>
        <taxon>Candidatus Poseidoniales</taxon>
        <taxon>Candidatus Thalassarchaeaceae</taxon>
        <taxon>Candidatus Thalassarchaeum</taxon>
    </lineage>
</organism>
<dbReference type="Pfam" id="PF00221">
    <property type="entry name" value="Lyase_aromatic"/>
    <property type="match status" value="1"/>
</dbReference>
<dbReference type="InterPro" id="IPR024083">
    <property type="entry name" value="Fumarase/histidase_N"/>
</dbReference>
<gene>
    <name evidence="10" type="primary">hutH</name>
    <name evidence="10" type="ORF">CXX69_02245</name>
</gene>
<accession>A0A2V3HS28</accession>
<dbReference type="PROSITE" id="PS00488">
    <property type="entry name" value="PAL_HISTIDASE"/>
    <property type="match status" value="1"/>
</dbReference>
<dbReference type="InterPro" id="IPR005921">
    <property type="entry name" value="HutH"/>
</dbReference>
<dbReference type="FunFam" id="1.10.275.10:FF:000005">
    <property type="entry name" value="Histidine ammonia-lyase"/>
    <property type="match status" value="1"/>
</dbReference>
<evidence type="ECO:0000256" key="5">
    <source>
        <dbReference type="ARBA" id="ARBA00049269"/>
    </source>
</evidence>
<sequence length="511" mass="54823">MPLRVIELDGSSLVVEDVIDAGRGLATVCISDSSKITMQASREAVLRILDSDRVVYGINTGFGALSSVTIDPTQLEELQRNLIRSHACGVGERMHPEHVLMMMVIRANAIAKGNSGARVELTELLASMVNHRIAPVIPRIGSLGASGDLAPLSHLTLGLIGEGECNIIGDNGSWEVVQSDSALRSVRLEPLVLQAKEGLTLINGTSQMCTYLALCVSNLDHLLLAADAAISCSLEAIRGSHSPFDHRIHEARPQVGQSISAARISALLADSRINDSHADCDRVQDAYSFRCSPQVHGPVIELLRETRRMLEIELNSATDNPLVFTDGKMDDVISGGNFHGQNLALASDYLAIACHELASISERRINQVLDPQWSGHNAFLANHEGLESGLMIIQYVAAALVAELHLMAQPATTSNVPVSLGKEDHASMGATGTYRTFRATEFLSQVIANEMICSAEALDRIVERPGKGVACVADWIRSHVPPLEADRGMTADCERLSSALLKGELSSALGD</sequence>
<evidence type="ECO:0000313" key="10">
    <source>
        <dbReference type="EMBL" id="PXF21948.1"/>
    </source>
</evidence>
<comment type="subcellular location">
    <subcellularLocation>
        <location evidence="9">Cytoplasm</location>
    </subcellularLocation>
</comment>
<dbReference type="Proteomes" id="UP000248161">
    <property type="component" value="Unassembled WGS sequence"/>
</dbReference>
<comment type="catalytic activity">
    <reaction evidence="5 8">
        <text>L-histidine = trans-urocanate + NH4(+)</text>
        <dbReference type="Rhea" id="RHEA:21232"/>
        <dbReference type="ChEBI" id="CHEBI:17771"/>
        <dbReference type="ChEBI" id="CHEBI:28938"/>
        <dbReference type="ChEBI" id="CHEBI:57595"/>
        <dbReference type="EC" id="4.3.1.3"/>
    </reaction>
</comment>
<evidence type="ECO:0000313" key="11">
    <source>
        <dbReference type="Proteomes" id="UP000248161"/>
    </source>
</evidence>
<dbReference type="Gene3D" id="1.20.200.10">
    <property type="entry name" value="Fumarase/aspartase (Central domain)"/>
    <property type="match status" value="1"/>
</dbReference>
<comment type="caution">
    <text evidence="10">The sequence shown here is derived from an EMBL/GenBank/DDBJ whole genome shotgun (WGS) entry which is preliminary data.</text>
</comment>
<dbReference type="UniPathway" id="UPA00379">
    <property type="reaction ID" value="UER00549"/>
</dbReference>
<dbReference type="Gene3D" id="1.10.275.10">
    <property type="entry name" value="Fumarase/aspartase (N-terminal domain)"/>
    <property type="match status" value="1"/>
</dbReference>
<dbReference type="CDD" id="cd00332">
    <property type="entry name" value="PAL-HAL"/>
    <property type="match status" value="1"/>
</dbReference>
<evidence type="ECO:0000256" key="2">
    <source>
        <dbReference type="ARBA" id="ARBA00012994"/>
    </source>
</evidence>
<comment type="pathway">
    <text evidence="1 8">Amino-acid degradation; L-histidine degradation into L-glutamate; N-formimidoyl-L-glutamate from L-histidine: step 1/3.</text>
</comment>
<comment type="similarity">
    <text evidence="7">Belongs to the PAL/histidase family.</text>
</comment>
<evidence type="ECO:0000256" key="9">
    <source>
        <dbReference type="RuleBase" id="RU004480"/>
    </source>
</evidence>
<dbReference type="EMBL" id="PSPG01000004">
    <property type="protein sequence ID" value="PXF21948.1"/>
    <property type="molecule type" value="Genomic_DNA"/>
</dbReference>
<dbReference type="NCBIfam" id="TIGR01225">
    <property type="entry name" value="hutH"/>
    <property type="match status" value="1"/>
</dbReference>
<dbReference type="InterPro" id="IPR022313">
    <property type="entry name" value="Phe/His_NH3-lyase_AS"/>
</dbReference>
<evidence type="ECO:0000256" key="3">
    <source>
        <dbReference type="ARBA" id="ARBA00022808"/>
    </source>
</evidence>
<evidence type="ECO:0000256" key="6">
    <source>
        <dbReference type="NCBIfam" id="TIGR01225"/>
    </source>
</evidence>
<dbReference type="SUPFAM" id="SSF48557">
    <property type="entry name" value="L-aspartase-like"/>
    <property type="match status" value="1"/>
</dbReference>
<dbReference type="GO" id="GO:0019556">
    <property type="term" value="P:L-histidine catabolic process to glutamate and formamide"/>
    <property type="evidence" value="ECO:0007669"/>
    <property type="project" value="UniProtKB-UniPathway"/>
</dbReference>
<evidence type="ECO:0000256" key="8">
    <source>
        <dbReference type="RuleBase" id="RU004479"/>
    </source>
</evidence>
<evidence type="ECO:0000256" key="4">
    <source>
        <dbReference type="ARBA" id="ARBA00023239"/>
    </source>
</evidence>